<accession>A0A1I8EGR6</accession>
<proteinExistence type="predicted"/>
<organism evidence="1">
    <name type="scientific">Wuchereria bancrofti</name>
    <dbReference type="NCBI Taxonomy" id="6293"/>
    <lineage>
        <taxon>Eukaryota</taxon>
        <taxon>Metazoa</taxon>
        <taxon>Ecdysozoa</taxon>
        <taxon>Nematoda</taxon>
        <taxon>Chromadorea</taxon>
        <taxon>Rhabditida</taxon>
        <taxon>Spirurina</taxon>
        <taxon>Spiruromorpha</taxon>
        <taxon>Filarioidea</taxon>
        <taxon>Onchocercidae</taxon>
        <taxon>Wuchereria</taxon>
    </lineage>
</organism>
<dbReference type="STRING" id="6293.A0A1I8EGR6"/>
<evidence type="ECO:0000313" key="1">
    <source>
        <dbReference type="WBParaSite" id="maker-PairedContig_199-snap-gene-0.25-mRNA-1"/>
    </source>
</evidence>
<reference evidence="1" key="1">
    <citation type="submission" date="2016-11" db="UniProtKB">
        <authorList>
            <consortium name="WormBaseParasite"/>
        </authorList>
    </citation>
    <scope>IDENTIFICATION</scope>
    <source>
        <strain evidence="1">pt0022</strain>
    </source>
</reference>
<dbReference type="AlphaFoldDB" id="A0A1I8EGR6"/>
<dbReference type="WBParaSite" id="maker-PairedContig_199-snap-gene-0.25-mRNA-1">
    <property type="protein sequence ID" value="maker-PairedContig_199-snap-gene-0.25-mRNA-1"/>
    <property type="gene ID" value="maker-PairedContig_199-snap-gene-0.25"/>
</dbReference>
<protein>
    <submittedName>
        <fullName evidence="1">Uncharacterized protein</fullName>
    </submittedName>
</protein>
<sequence>MVDVSYESLLDVCVAAAMTSIKNMNYNQVGELLNNDAEKKIDDIIDNISQARSNFAYRT</sequence>
<name>A0A1I8EGR6_WUCBA</name>